<protein>
    <submittedName>
        <fullName evidence="1">Uncharacterized protein</fullName>
    </submittedName>
</protein>
<keyword evidence="2" id="KW-1185">Reference proteome</keyword>
<organism evidence="1 2">
    <name type="scientific">Trachymyrmex septentrionalis</name>
    <dbReference type="NCBI Taxonomy" id="34720"/>
    <lineage>
        <taxon>Eukaryota</taxon>
        <taxon>Metazoa</taxon>
        <taxon>Ecdysozoa</taxon>
        <taxon>Arthropoda</taxon>
        <taxon>Hexapoda</taxon>
        <taxon>Insecta</taxon>
        <taxon>Pterygota</taxon>
        <taxon>Neoptera</taxon>
        <taxon>Endopterygota</taxon>
        <taxon>Hymenoptera</taxon>
        <taxon>Apocrita</taxon>
        <taxon>Aculeata</taxon>
        <taxon>Formicoidea</taxon>
        <taxon>Formicidae</taxon>
        <taxon>Myrmicinae</taxon>
        <taxon>Trachymyrmex</taxon>
    </lineage>
</organism>
<name>A0A195FLA2_9HYME</name>
<sequence>MRNGRSLNPLISTRVTSLSIEQFPQPSVTREFLTVADVTTRVNKRHECRMKVIAMLDASISISRGVSSFPLFDEVLYVSSVTSQKMNSANGQLAACDDAEVDPTQKFSFPAGSGHWNVVLPVHAVASRGFEIPGIKLGLKPGKCEFEMLPPDVRGPDLPSA</sequence>
<evidence type="ECO:0000313" key="1">
    <source>
        <dbReference type="EMBL" id="KYN41042.1"/>
    </source>
</evidence>
<reference evidence="1 2" key="1">
    <citation type="submission" date="2016-03" db="EMBL/GenBank/DDBJ databases">
        <title>Trachymyrmex septentrionalis WGS genome.</title>
        <authorList>
            <person name="Nygaard S."/>
            <person name="Hu H."/>
            <person name="Boomsma J."/>
            <person name="Zhang G."/>
        </authorList>
    </citation>
    <scope>NUCLEOTIDE SEQUENCE [LARGE SCALE GENOMIC DNA]</scope>
    <source>
        <strain evidence="1">Tsep2-gDNA-1</strain>
        <tissue evidence="1">Whole body</tissue>
    </source>
</reference>
<dbReference type="EMBL" id="KQ981490">
    <property type="protein sequence ID" value="KYN41042.1"/>
    <property type="molecule type" value="Genomic_DNA"/>
</dbReference>
<dbReference type="Proteomes" id="UP000078541">
    <property type="component" value="Unassembled WGS sequence"/>
</dbReference>
<accession>A0A195FLA2</accession>
<evidence type="ECO:0000313" key="2">
    <source>
        <dbReference type="Proteomes" id="UP000078541"/>
    </source>
</evidence>
<dbReference type="AlphaFoldDB" id="A0A195FLA2"/>
<proteinExistence type="predicted"/>
<gene>
    <name evidence="1" type="ORF">ALC56_04190</name>
</gene>